<dbReference type="RefSeq" id="WP_209706254.1">
    <property type="nucleotide sequence ID" value="NZ_JAGIOO010000001.1"/>
</dbReference>
<evidence type="ECO:0000313" key="3">
    <source>
        <dbReference type="Proteomes" id="UP001519363"/>
    </source>
</evidence>
<protein>
    <submittedName>
        <fullName evidence="2">Dihydrofolate reductase</fullName>
    </submittedName>
</protein>
<dbReference type="SUPFAM" id="SSF53597">
    <property type="entry name" value="Dihydrofolate reductase-like"/>
    <property type="match status" value="1"/>
</dbReference>
<reference evidence="2 3" key="1">
    <citation type="submission" date="2021-03" db="EMBL/GenBank/DDBJ databases">
        <title>Sequencing the genomes of 1000 actinobacteria strains.</title>
        <authorList>
            <person name="Klenk H.-P."/>
        </authorList>
    </citation>
    <scope>NUCLEOTIDE SEQUENCE [LARGE SCALE GENOMIC DNA]</scope>
    <source>
        <strain evidence="2 3">DSM 44580</strain>
    </source>
</reference>
<comment type="caution">
    <text evidence="2">The sequence shown here is derived from an EMBL/GenBank/DDBJ whole genome shotgun (WGS) entry which is preliminary data.</text>
</comment>
<dbReference type="PANTHER" id="PTHR38011">
    <property type="entry name" value="DIHYDROFOLATE REDUCTASE FAMILY PROTEIN (AFU_ORTHOLOGUE AFUA_8G06820)"/>
    <property type="match status" value="1"/>
</dbReference>
<evidence type="ECO:0000259" key="1">
    <source>
        <dbReference type="Pfam" id="PF01872"/>
    </source>
</evidence>
<keyword evidence="3" id="KW-1185">Reference proteome</keyword>
<organism evidence="2 3">
    <name type="scientific">Crossiella equi</name>
    <dbReference type="NCBI Taxonomy" id="130796"/>
    <lineage>
        <taxon>Bacteria</taxon>
        <taxon>Bacillati</taxon>
        <taxon>Actinomycetota</taxon>
        <taxon>Actinomycetes</taxon>
        <taxon>Pseudonocardiales</taxon>
        <taxon>Pseudonocardiaceae</taxon>
        <taxon>Crossiella</taxon>
    </lineage>
</organism>
<evidence type="ECO:0000313" key="2">
    <source>
        <dbReference type="EMBL" id="MBP2471643.1"/>
    </source>
</evidence>
<dbReference type="InterPro" id="IPR024072">
    <property type="entry name" value="DHFR-like_dom_sf"/>
</dbReference>
<gene>
    <name evidence="2" type="ORF">JOF53_000515</name>
</gene>
<feature type="domain" description="Bacterial bifunctional deaminase-reductase C-terminal" evidence="1">
    <location>
        <begin position="5"/>
        <end position="184"/>
    </location>
</feature>
<dbReference type="PANTHER" id="PTHR38011:SF11">
    <property type="entry name" value="2,5-DIAMINO-6-RIBOSYLAMINO-4(3H)-PYRIMIDINONE 5'-PHOSPHATE REDUCTASE"/>
    <property type="match status" value="1"/>
</dbReference>
<dbReference type="EMBL" id="JAGIOO010000001">
    <property type="protein sequence ID" value="MBP2471643.1"/>
    <property type="molecule type" value="Genomic_DNA"/>
</dbReference>
<dbReference type="Pfam" id="PF01872">
    <property type="entry name" value="RibD_C"/>
    <property type="match status" value="1"/>
</dbReference>
<sequence>MSRPVIASVTLSMDGRVAGPNGDGSWLVEHALDPEMRAYFEGVWRGADTILLGRRNYEGFHGYWPSVAADASAHPRDRAMADWMNETEKIVFSRTLTEVTWPGARLAQAGPAIEVSDLKEANGQAIIVLSSVSIIRSLLAAGMVDELRLHLLPELLGGGEPLFTDGLPRSGWRLASHTALPTGALALNYRPRR</sequence>
<proteinExistence type="predicted"/>
<dbReference type="Proteomes" id="UP001519363">
    <property type="component" value="Unassembled WGS sequence"/>
</dbReference>
<name>A0ABS5A4Z1_9PSEU</name>
<dbReference type="InterPro" id="IPR002734">
    <property type="entry name" value="RibDG_C"/>
</dbReference>
<dbReference type="InterPro" id="IPR050765">
    <property type="entry name" value="Riboflavin_Biosynth_HTPR"/>
</dbReference>
<accession>A0ABS5A4Z1</accession>
<dbReference type="Gene3D" id="3.40.430.10">
    <property type="entry name" value="Dihydrofolate Reductase, subunit A"/>
    <property type="match status" value="1"/>
</dbReference>